<accession>A0A9Q0LKK1</accession>
<sequence>MIGFGHNFFGELGTGTIRNQSKPIQIELPKLLFSDDVSNYHLCCGYDNSFLYYSSHFAFFNLEEDLIQLLRRNEFCDISFKTKNGEKIFAHKLILKYRLKDENEIEKLQEIISKKSIKESNQIFEMIYSNRIINPKLYSEIKEIINSNEKLKKQ</sequence>
<evidence type="ECO:0000313" key="3">
    <source>
        <dbReference type="Proteomes" id="UP001149090"/>
    </source>
</evidence>
<dbReference type="EMBL" id="JAPDFW010000079">
    <property type="protein sequence ID" value="KAJ5072845.1"/>
    <property type="molecule type" value="Genomic_DNA"/>
</dbReference>
<dbReference type="AlphaFoldDB" id="A0A9Q0LKK1"/>
<dbReference type="Proteomes" id="UP001149090">
    <property type="component" value="Unassembled WGS sequence"/>
</dbReference>
<dbReference type="InterPro" id="IPR000210">
    <property type="entry name" value="BTB/POZ_dom"/>
</dbReference>
<protein>
    <recommendedName>
        <fullName evidence="1">BTB domain-containing protein</fullName>
    </recommendedName>
</protein>
<feature type="domain" description="BTB" evidence="1">
    <location>
        <begin position="68"/>
        <end position="149"/>
    </location>
</feature>
<evidence type="ECO:0000259" key="1">
    <source>
        <dbReference type="Pfam" id="PF00651"/>
    </source>
</evidence>
<proteinExistence type="predicted"/>
<dbReference type="Gene3D" id="3.30.710.10">
    <property type="entry name" value="Potassium Channel Kv1.1, Chain A"/>
    <property type="match status" value="1"/>
</dbReference>
<reference evidence="2" key="1">
    <citation type="submission" date="2022-10" db="EMBL/GenBank/DDBJ databases">
        <title>Novel sulphate-reducing endosymbionts in the free-living metamonad Anaeramoeba.</title>
        <authorList>
            <person name="Jerlstrom-Hultqvist J."/>
            <person name="Cepicka I."/>
            <person name="Gallot-Lavallee L."/>
            <person name="Salas-Leiva D."/>
            <person name="Curtis B.A."/>
            <person name="Zahonova K."/>
            <person name="Pipaliya S."/>
            <person name="Dacks J."/>
            <person name="Roger A.J."/>
        </authorList>
    </citation>
    <scope>NUCLEOTIDE SEQUENCE</scope>
    <source>
        <strain evidence="2">BMAN</strain>
    </source>
</reference>
<evidence type="ECO:0000313" key="2">
    <source>
        <dbReference type="EMBL" id="KAJ5072845.1"/>
    </source>
</evidence>
<gene>
    <name evidence="2" type="ORF">M0811_09291</name>
</gene>
<organism evidence="2 3">
    <name type="scientific">Anaeramoeba ignava</name>
    <name type="common">Anaerobic marine amoeba</name>
    <dbReference type="NCBI Taxonomy" id="1746090"/>
    <lineage>
        <taxon>Eukaryota</taxon>
        <taxon>Metamonada</taxon>
        <taxon>Anaeramoebidae</taxon>
        <taxon>Anaeramoeba</taxon>
    </lineage>
</organism>
<comment type="caution">
    <text evidence="2">The sequence shown here is derived from an EMBL/GenBank/DDBJ whole genome shotgun (WGS) entry which is preliminary data.</text>
</comment>
<name>A0A9Q0LKK1_ANAIG</name>
<keyword evidence="3" id="KW-1185">Reference proteome</keyword>
<dbReference type="InterPro" id="IPR011333">
    <property type="entry name" value="SKP1/BTB/POZ_sf"/>
</dbReference>
<dbReference type="Pfam" id="PF00651">
    <property type="entry name" value="BTB"/>
    <property type="match status" value="1"/>
</dbReference>